<reference evidence="4" key="1">
    <citation type="submission" date="2022-02" db="EMBL/GenBank/DDBJ databases">
        <title>Atlantic sturgeon de novo genome assembly.</title>
        <authorList>
            <person name="Stock M."/>
            <person name="Klopp C."/>
            <person name="Guiguen Y."/>
            <person name="Cabau C."/>
            <person name="Parinello H."/>
            <person name="Santidrian Yebra-Pimentel E."/>
            <person name="Kuhl H."/>
            <person name="Dirks R.P."/>
            <person name="Guessner J."/>
            <person name="Wuertz S."/>
            <person name="Du K."/>
            <person name="Schartl M."/>
        </authorList>
    </citation>
    <scope>NUCLEOTIDE SEQUENCE</scope>
    <source>
        <strain evidence="4">STURGEONOMICS-FGT-2020</strain>
        <tissue evidence="4">Whole blood</tissue>
    </source>
</reference>
<feature type="chain" id="PRO_5041984451" evidence="3">
    <location>
        <begin position="23"/>
        <end position="152"/>
    </location>
</feature>
<evidence type="ECO:0000256" key="3">
    <source>
        <dbReference type="SAM" id="SignalP"/>
    </source>
</evidence>
<comment type="similarity">
    <text evidence="1">Belongs to the TAFA family.</text>
</comment>
<evidence type="ECO:0000256" key="2">
    <source>
        <dbReference type="ARBA" id="ARBA00022729"/>
    </source>
</evidence>
<name>A0AAD8LUN0_ACIOX</name>
<comment type="caution">
    <text evidence="4">The sequence shown here is derived from an EMBL/GenBank/DDBJ whole genome shotgun (WGS) entry which is preliminary data.</text>
</comment>
<proteinExistence type="inferred from homology"/>
<evidence type="ECO:0000256" key="1">
    <source>
        <dbReference type="ARBA" id="ARBA00006101"/>
    </source>
</evidence>
<evidence type="ECO:0000313" key="4">
    <source>
        <dbReference type="EMBL" id="KAK1175706.1"/>
    </source>
</evidence>
<gene>
    <name evidence="4" type="ORF">AOXY_G400</name>
</gene>
<dbReference type="AlphaFoldDB" id="A0AAD8LUN0"/>
<organism evidence="4 5">
    <name type="scientific">Acipenser oxyrinchus oxyrinchus</name>
    <dbReference type="NCBI Taxonomy" id="40147"/>
    <lineage>
        <taxon>Eukaryota</taxon>
        <taxon>Metazoa</taxon>
        <taxon>Chordata</taxon>
        <taxon>Craniata</taxon>
        <taxon>Vertebrata</taxon>
        <taxon>Euteleostomi</taxon>
        <taxon>Actinopterygii</taxon>
        <taxon>Chondrostei</taxon>
        <taxon>Acipenseriformes</taxon>
        <taxon>Acipenseridae</taxon>
        <taxon>Acipenser</taxon>
    </lineage>
</organism>
<feature type="signal peptide" evidence="3">
    <location>
        <begin position="1"/>
        <end position="22"/>
    </location>
</feature>
<dbReference type="Proteomes" id="UP001230051">
    <property type="component" value="Unassembled WGS sequence"/>
</dbReference>
<accession>A0AAD8LUN0</accession>
<keyword evidence="5" id="KW-1185">Reference proteome</keyword>
<keyword evidence="2 3" id="KW-0732">Signal</keyword>
<protein>
    <submittedName>
        <fullName evidence="4">Uncharacterized protein</fullName>
    </submittedName>
</protein>
<evidence type="ECO:0000313" key="5">
    <source>
        <dbReference type="Proteomes" id="UP001230051"/>
    </source>
</evidence>
<dbReference type="Pfam" id="PF12020">
    <property type="entry name" value="TAFA"/>
    <property type="match status" value="1"/>
</dbReference>
<dbReference type="InterPro" id="IPR020350">
    <property type="entry name" value="Chemokine-like_TAFA"/>
</dbReference>
<sequence>MSKSMPYFYLALTALLVSEALAVSLVNFRQQKRNVDITGPVCRNGDWLVIIEGIPECVRPLWNTKFDHSHCRRVLDGWVSCSCRPGYQLAAVENGMDTCVDTDVIHDGGYCSLKPCPEGYECRDIEHYRFDCVKGGLTVPNWYAPISNMNRK</sequence>
<dbReference type="EMBL" id="JAGXEW010000001">
    <property type="protein sequence ID" value="KAK1175706.1"/>
    <property type="molecule type" value="Genomic_DNA"/>
</dbReference>